<evidence type="ECO:0000256" key="4">
    <source>
        <dbReference type="ARBA" id="ARBA00022737"/>
    </source>
</evidence>
<keyword evidence="9" id="KW-0539">Nucleus</keyword>
<evidence type="ECO:0000313" key="13">
    <source>
        <dbReference type="Ensembl" id="ENSCSRP00000009956.1"/>
    </source>
</evidence>
<evidence type="ECO:0000256" key="1">
    <source>
        <dbReference type="ARBA" id="ARBA00004123"/>
    </source>
</evidence>
<evidence type="ECO:0000256" key="3">
    <source>
        <dbReference type="ARBA" id="ARBA00022723"/>
    </source>
</evidence>
<keyword evidence="7" id="KW-0805">Transcription regulation</keyword>
<feature type="domain" description="C2H2-type" evidence="12">
    <location>
        <begin position="107"/>
        <end position="134"/>
    </location>
</feature>
<keyword evidence="5 10" id="KW-0863">Zinc-finger</keyword>
<dbReference type="InterPro" id="IPR013087">
    <property type="entry name" value="Znf_C2H2_type"/>
</dbReference>
<reference evidence="13" key="2">
    <citation type="submission" date="2025-09" db="UniProtKB">
        <authorList>
            <consortium name="Ensembl"/>
        </authorList>
    </citation>
    <scope>IDENTIFICATION</scope>
</reference>
<evidence type="ECO:0000256" key="11">
    <source>
        <dbReference type="SAM" id="MobiDB-lite"/>
    </source>
</evidence>
<sequence length="229" mass="25391">MERGEEPRVLDLQGSEERELPRGARTGAGIEKENSQQERPAGAELNGTSRSPEWGDGGRTGRERAEKGLGRRRKRAGPISCGDCGKSFTKNSELIKHQRTHTGERPYQCPDCGRCFAIRSSLDRHQRVHTGERPFPCTRCGKSFKLSSALSRHRRVHAQEGPCFCAECGRGFRHSAALTQHQAEHLNHGDPTNGPVGTRVYKDPFVQAQDLEGETGGMWYAEPVKEESG</sequence>
<keyword evidence="8" id="KW-0804">Transcription</keyword>
<evidence type="ECO:0000256" key="9">
    <source>
        <dbReference type="ARBA" id="ARBA00023242"/>
    </source>
</evidence>
<evidence type="ECO:0000256" key="5">
    <source>
        <dbReference type="ARBA" id="ARBA00022771"/>
    </source>
</evidence>
<comment type="similarity">
    <text evidence="2">Belongs to the krueppel C2H2-type zinc-finger protein family.</text>
</comment>
<evidence type="ECO:0000259" key="12">
    <source>
        <dbReference type="PROSITE" id="PS50157"/>
    </source>
</evidence>
<proteinExistence type="inferred from homology"/>
<dbReference type="GO" id="GO:0000981">
    <property type="term" value="F:DNA-binding transcription factor activity, RNA polymerase II-specific"/>
    <property type="evidence" value="ECO:0007669"/>
    <property type="project" value="TreeGrafter"/>
</dbReference>
<reference evidence="13" key="1">
    <citation type="submission" date="2025-08" db="UniProtKB">
        <authorList>
            <consortium name="Ensembl"/>
        </authorList>
    </citation>
    <scope>IDENTIFICATION</scope>
</reference>
<dbReference type="AlphaFoldDB" id="A0A8C3S7W4"/>
<dbReference type="SUPFAM" id="SSF57667">
    <property type="entry name" value="beta-beta-alpha zinc fingers"/>
    <property type="match status" value="2"/>
</dbReference>
<evidence type="ECO:0000256" key="2">
    <source>
        <dbReference type="ARBA" id="ARBA00006991"/>
    </source>
</evidence>
<evidence type="ECO:0000256" key="8">
    <source>
        <dbReference type="ARBA" id="ARBA00023163"/>
    </source>
</evidence>
<evidence type="ECO:0000256" key="6">
    <source>
        <dbReference type="ARBA" id="ARBA00022833"/>
    </source>
</evidence>
<feature type="domain" description="C2H2-type" evidence="12">
    <location>
        <begin position="163"/>
        <end position="190"/>
    </location>
</feature>
<dbReference type="PROSITE" id="PS00028">
    <property type="entry name" value="ZINC_FINGER_C2H2_1"/>
    <property type="match status" value="4"/>
</dbReference>
<comment type="subcellular location">
    <subcellularLocation>
        <location evidence="1">Nucleus</location>
    </subcellularLocation>
</comment>
<feature type="compositionally biased region" description="Basic and acidic residues" evidence="11">
    <location>
        <begin position="59"/>
        <end position="69"/>
    </location>
</feature>
<evidence type="ECO:0000256" key="10">
    <source>
        <dbReference type="PROSITE-ProRule" id="PRU00042"/>
    </source>
</evidence>
<accession>A0A8C3S7W4</accession>
<keyword evidence="6" id="KW-0862">Zinc</keyword>
<dbReference type="PANTHER" id="PTHR23235">
    <property type="entry name" value="KRUEPPEL-LIKE TRANSCRIPTION FACTOR"/>
    <property type="match status" value="1"/>
</dbReference>
<feature type="compositionally biased region" description="Basic and acidic residues" evidence="11">
    <location>
        <begin position="1"/>
        <end position="22"/>
    </location>
</feature>
<dbReference type="Proteomes" id="UP000694403">
    <property type="component" value="Unplaced"/>
</dbReference>
<keyword evidence="4" id="KW-0677">Repeat</keyword>
<dbReference type="PROSITE" id="PS50157">
    <property type="entry name" value="ZINC_FINGER_C2H2_2"/>
    <property type="match status" value="4"/>
</dbReference>
<keyword evidence="3" id="KW-0479">Metal-binding</keyword>
<dbReference type="Pfam" id="PF00096">
    <property type="entry name" value="zf-C2H2"/>
    <property type="match status" value="4"/>
</dbReference>
<feature type="region of interest" description="Disordered" evidence="11">
    <location>
        <begin position="1"/>
        <end position="77"/>
    </location>
</feature>
<dbReference type="PANTHER" id="PTHR23235:SF120">
    <property type="entry name" value="KRUPPEL-LIKE FACTOR 15"/>
    <property type="match status" value="1"/>
</dbReference>
<dbReference type="GO" id="GO:0000978">
    <property type="term" value="F:RNA polymerase II cis-regulatory region sequence-specific DNA binding"/>
    <property type="evidence" value="ECO:0007669"/>
    <property type="project" value="TreeGrafter"/>
</dbReference>
<protein>
    <recommendedName>
        <fullName evidence="12">C2H2-type domain-containing protein</fullName>
    </recommendedName>
</protein>
<dbReference type="Gene3D" id="3.30.160.60">
    <property type="entry name" value="Classic Zinc Finger"/>
    <property type="match status" value="4"/>
</dbReference>
<dbReference type="FunFam" id="3.30.160.60:FF:000557">
    <property type="entry name" value="zinc finger and SCAN domain-containing protein 29"/>
    <property type="match status" value="1"/>
</dbReference>
<feature type="domain" description="C2H2-type" evidence="12">
    <location>
        <begin position="79"/>
        <end position="106"/>
    </location>
</feature>
<feature type="domain" description="C2H2-type" evidence="12">
    <location>
        <begin position="135"/>
        <end position="162"/>
    </location>
</feature>
<name>A0A8C3S7W4_CHESE</name>
<dbReference type="GO" id="GO:0008270">
    <property type="term" value="F:zinc ion binding"/>
    <property type="evidence" value="ECO:0007669"/>
    <property type="project" value="UniProtKB-KW"/>
</dbReference>
<dbReference type="Ensembl" id="ENSCSRT00000010313.1">
    <property type="protein sequence ID" value="ENSCSRP00000009956.1"/>
    <property type="gene ID" value="ENSCSRG00000007467.1"/>
</dbReference>
<organism evidence="13 14">
    <name type="scientific">Chelydra serpentina</name>
    <name type="common">Snapping turtle</name>
    <name type="synonym">Testudo serpentina</name>
    <dbReference type="NCBI Taxonomy" id="8475"/>
    <lineage>
        <taxon>Eukaryota</taxon>
        <taxon>Metazoa</taxon>
        <taxon>Chordata</taxon>
        <taxon>Craniata</taxon>
        <taxon>Vertebrata</taxon>
        <taxon>Euteleostomi</taxon>
        <taxon>Archelosauria</taxon>
        <taxon>Testudinata</taxon>
        <taxon>Testudines</taxon>
        <taxon>Cryptodira</taxon>
        <taxon>Durocryptodira</taxon>
        <taxon>Americhelydia</taxon>
        <taxon>Chelydroidea</taxon>
        <taxon>Chelydridae</taxon>
        <taxon>Chelydra</taxon>
    </lineage>
</organism>
<dbReference type="FunFam" id="3.30.160.60:FF:002063">
    <property type="entry name" value="RB associated KRAB zinc finger"/>
    <property type="match status" value="1"/>
</dbReference>
<dbReference type="InterPro" id="IPR036236">
    <property type="entry name" value="Znf_C2H2_sf"/>
</dbReference>
<evidence type="ECO:0000313" key="14">
    <source>
        <dbReference type="Proteomes" id="UP000694403"/>
    </source>
</evidence>
<dbReference type="GO" id="GO:0005634">
    <property type="term" value="C:nucleus"/>
    <property type="evidence" value="ECO:0007669"/>
    <property type="project" value="UniProtKB-SubCell"/>
</dbReference>
<keyword evidence="14" id="KW-1185">Reference proteome</keyword>
<dbReference type="FunFam" id="3.30.160.60:FF:000478">
    <property type="entry name" value="Zinc finger protein 133"/>
    <property type="match status" value="1"/>
</dbReference>
<dbReference type="SMART" id="SM00355">
    <property type="entry name" value="ZnF_C2H2"/>
    <property type="match status" value="4"/>
</dbReference>
<evidence type="ECO:0000256" key="7">
    <source>
        <dbReference type="ARBA" id="ARBA00023015"/>
    </source>
</evidence>